<gene>
    <name evidence="1" type="ORF">JIN84_05175</name>
</gene>
<accession>A0A934R3V3</accession>
<dbReference type="Proteomes" id="UP000600139">
    <property type="component" value="Unassembled WGS sequence"/>
</dbReference>
<dbReference type="EMBL" id="JAENIK010000004">
    <property type="protein sequence ID" value="MBK1814995.1"/>
    <property type="molecule type" value="Genomic_DNA"/>
</dbReference>
<comment type="caution">
    <text evidence="1">The sequence shown here is derived from an EMBL/GenBank/DDBJ whole genome shotgun (WGS) entry which is preliminary data.</text>
</comment>
<evidence type="ECO:0000313" key="2">
    <source>
        <dbReference type="Proteomes" id="UP000600139"/>
    </source>
</evidence>
<dbReference type="RefSeq" id="WP_200349941.1">
    <property type="nucleotide sequence ID" value="NZ_JAENIK010000004.1"/>
</dbReference>
<proteinExistence type="predicted"/>
<sequence length="97" mass="11138">MRPPQADPPKSFLAKVYGLSRQGFSQLCKRHGIEASTFESTECVFIILSEKMNRSGLRRRLADPAERERIQNQIYEWYASELTQRFSPDGQASAFLP</sequence>
<name>A0A934R3V3_9BACT</name>
<keyword evidence="2" id="KW-1185">Reference proteome</keyword>
<protein>
    <submittedName>
        <fullName evidence="1">Uncharacterized protein</fullName>
    </submittedName>
</protein>
<evidence type="ECO:0000313" key="1">
    <source>
        <dbReference type="EMBL" id="MBK1814995.1"/>
    </source>
</evidence>
<dbReference type="AlphaFoldDB" id="A0A934R3V3"/>
<reference evidence="1" key="1">
    <citation type="submission" date="2021-01" db="EMBL/GenBank/DDBJ databases">
        <title>Modified the classification status of verrucomicrobia.</title>
        <authorList>
            <person name="Feng X."/>
        </authorList>
    </citation>
    <scope>NUCLEOTIDE SEQUENCE</scope>
    <source>
        <strain evidence="1">JCM 18052</strain>
    </source>
</reference>
<organism evidence="1 2">
    <name type="scientific">Luteolibacter yonseiensis</name>
    <dbReference type="NCBI Taxonomy" id="1144680"/>
    <lineage>
        <taxon>Bacteria</taxon>
        <taxon>Pseudomonadati</taxon>
        <taxon>Verrucomicrobiota</taxon>
        <taxon>Verrucomicrobiia</taxon>
        <taxon>Verrucomicrobiales</taxon>
        <taxon>Verrucomicrobiaceae</taxon>
        <taxon>Luteolibacter</taxon>
    </lineage>
</organism>